<dbReference type="RefSeq" id="WP_177169725.1">
    <property type="nucleotide sequence ID" value="NZ_FOGV01000020.1"/>
</dbReference>
<comment type="caution">
    <text evidence="2">The sequence shown here is derived from an EMBL/GenBank/DDBJ whole genome shotgun (WGS) entry which is preliminary data.</text>
</comment>
<dbReference type="Proteomes" id="UP000199318">
    <property type="component" value="Unassembled WGS sequence"/>
</dbReference>
<keyword evidence="1" id="KW-1133">Transmembrane helix</keyword>
<feature type="transmembrane region" description="Helical" evidence="1">
    <location>
        <begin position="87"/>
        <end position="104"/>
    </location>
</feature>
<organism evidence="2 3">
    <name type="scientific">Salisediminibacterium halotolerans</name>
    <dbReference type="NCBI Taxonomy" id="517425"/>
    <lineage>
        <taxon>Bacteria</taxon>
        <taxon>Bacillati</taxon>
        <taxon>Bacillota</taxon>
        <taxon>Bacilli</taxon>
        <taxon>Bacillales</taxon>
        <taxon>Bacillaceae</taxon>
        <taxon>Salisediminibacterium</taxon>
    </lineage>
</organism>
<sequence length="239" mass="27340">MKWYFPREHGAWAMLVFPYWTGAVMAGVSMTHGLFFAGIFFVYLLQAPLLAKLRQAKRNDIWPSFLLYSFLGAVFLLPQFWRDPEVLALVMAALPFFFINMLFAKLKKERLLVNDFAAITGLSWLLVIAFYLGEGFISAAEVLYAGLYIFFFMASVFHVKSLIRERNNPSFHRISFVYHLLLPVGAVVLNLYAAAAAFFLTFIKAALIPSEQLRRPMQIGMIEMVNSIIFFVLILAGYF</sequence>
<feature type="transmembrane region" description="Helical" evidence="1">
    <location>
        <begin position="138"/>
        <end position="159"/>
    </location>
</feature>
<protein>
    <submittedName>
        <fullName evidence="2">YwiC-like protein</fullName>
    </submittedName>
</protein>
<dbReference type="STRING" id="1464123.SAMN05444126_12021"/>
<keyword evidence="3" id="KW-1185">Reference proteome</keyword>
<accession>A0A1H9VFS0</accession>
<dbReference type="EMBL" id="FOGV01000020">
    <property type="protein sequence ID" value="SES20077.1"/>
    <property type="molecule type" value="Genomic_DNA"/>
</dbReference>
<evidence type="ECO:0000256" key="1">
    <source>
        <dbReference type="SAM" id="Phobius"/>
    </source>
</evidence>
<proteinExistence type="predicted"/>
<feature type="transmembrane region" description="Helical" evidence="1">
    <location>
        <begin position="65"/>
        <end position="81"/>
    </location>
</feature>
<dbReference type="Pfam" id="PF14256">
    <property type="entry name" value="YwiC"/>
    <property type="match status" value="1"/>
</dbReference>
<feature type="transmembrane region" description="Helical" evidence="1">
    <location>
        <begin position="180"/>
        <end position="207"/>
    </location>
</feature>
<name>A0A1H9VFS0_9BACI</name>
<dbReference type="AlphaFoldDB" id="A0A1H9VFS0"/>
<reference evidence="3" key="1">
    <citation type="submission" date="2016-10" db="EMBL/GenBank/DDBJ databases">
        <authorList>
            <person name="de Groot N.N."/>
        </authorList>
    </citation>
    <scope>NUCLEOTIDE SEQUENCE [LARGE SCALE GENOMIC DNA]</scope>
    <source>
        <strain evidence="3">10nlg</strain>
    </source>
</reference>
<keyword evidence="1" id="KW-0812">Transmembrane</keyword>
<gene>
    <name evidence="2" type="ORF">SAMN05444126_12021</name>
</gene>
<evidence type="ECO:0000313" key="2">
    <source>
        <dbReference type="EMBL" id="SES20077.1"/>
    </source>
</evidence>
<feature type="transmembrane region" description="Helical" evidence="1">
    <location>
        <begin position="219"/>
        <end position="238"/>
    </location>
</feature>
<feature type="transmembrane region" description="Helical" evidence="1">
    <location>
        <begin position="20"/>
        <end position="45"/>
    </location>
</feature>
<feature type="transmembrane region" description="Helical" evidence="1">
    <location>
        <begin position="111"/>
        <end position="132"/>
    </location>
</feature>
<keyword evidence="1" id="KW-0472">Membrane</keyword>
<dbReference type="InterPro" id="IPR025576">
    <property type="entry name" value="YwiC"/>
</dbReference>
<evidence type="ECO:0000313" key="3">
    <source>
        <dbReference type="Proteomes" id="UP000199318"/>
    </source>
</evidence>